<organism evidence="1 2">
    <name type="scientific">Caerostris extrusa</name>
    <name type="common">Bark spider</name>
    <name type="synonym">Caerostris bankana</name>
    <dbReference type="NCBI Taxonomy" id="172846"/>
    <lineage>
        <taxon>Eukaryota</taxon>
        <taxon>Metazoa</taxon>
        <taxon>Ecdysozoa</taxon>
        <taxon>Arthropoda</taxon>
        <taxon>Chelicerata</taxon>
        <taxon>Arachnida</taxon>
        <taxon>Araneae</taxon>
        <taxon>Araneomorphae</taxon>
        <taxon>Entelegynae</taxon>
        <taxon>Araneoidea</taxon>
        <taxon>Araneidae</taxon>
        <taxon>Caerostris</taxon>
    </lineage>
</organism>
<name>A0AAV4YFA9_CAEEX</name>
<dbReference type="Proteomes" id="UP001054945">
    <property type="component" value="Unassembled WGS sequence"/>
</dbReference>
<reference evidence="1 2" key="1">
    <citation type="submission" date="2021-06" db="EMBL/GenBank/DDBJ databases">
        <title>Caerostris extrusa draft genome.</title>
        <authorList>
            <person name="Kono N."/>
            <person name="Arakawa K."/>
        </authorList>
    </citation>
    <scope>NUCLEOTIDE SEQUENCE [LARGE SCALE GENOMIC DNA]</scope>
</reference>
<dbReference type="AlphaFoldDB" id="A0AAV4YFA9"/>
<gene>
    <name evidence="1" type="ORF">CEXT_462631</name>
</gene>
<dbReference type="EMBL" id="BPLR01019171">
    <property type="protein sequence ID" value="GIZ04944.1"/>
    <property type="molecule type" value="Genomic_DNA"/>
</dbReference>
<evidence type="ECO:0000313" key="1">
    <source>
        <dbReference type="EMBL" id="GIZ04944.1"/>
    </source>
</evidence>
<evidence type="ECO:0000313" key="2">
    <source>
        <dbReference type="Proteomes" id="UP001054945"/>
    </source>
</evidence>
<protein>
    <submittedName>
        <fullName evidence="1">Uncharacterized protein</fullName>
    </submittedName>
</protein>
<comment type="caution">
    <text evidence="1">The sequence shown here is derived from an EMBL/GenBank/DDBJ whole genome shotgun (WGS) entry which is preliminary data.</text>
</comment>
<proteinExistence type="predicted"/>
<sequence length="84" mass="9392">MGPMPARSHPAQQPTAQTPHLSSYCLSLRLRQVVLITVRSPIWPSEIAVHRGPTCLVANSCHRSLCHLAFETFMSSCNRLRSHD</sequence>
<keyword evidence="2" id="KW-1185">Reference proteome</keyword>
<accession>A0AAV4YFA9</accession>